<dbReference type="EMBL" id="ML208260">
    <property type="protein sequence ID" value="TFK76330.1"/>
    <property type="molecule type" value="Genomic_DNA"/>
</dbReference>
<name>A0ACD3BDS3_9AGAR</name>
<keyword evidence="2" id="KW-1185">Reference proteome</keyword>
<evidence type="ECO:0000313" key="2">
    <source>
        <dbReference type="Proteomes" id="UP000308600"/>
    </source>
</evidence>
<reference evidence="1 2" key="1">
    <citation type="journal article" date="2019" name="Nat. Ecol. Evol.">
        <title>Megaphylogeny resolves global patterns of mushroom evolution.</title>
        <authorList>
            <person name="Varga T."/>
            <person name="Krizsan K."/>
            <person name="Foldi C."/>
            <person name="Dima B."/>
            <person name="Sanchez-Garcia M."/>
            <person name="Sanchez-Ramirez S."/>
            <person name="Szollosi G.J."/>
            <person name="Szarkandi J.G."/>
            <person name="Papp V."/>
            <person name="Albert L."/>
            <person name="Andreopoulos W."/>
            <person name="Angelini C."/>
            <person name="Antonin V."/>
            <person name="Barry K.W."/>
            <person name="Bougher N.L."/>
            <person name="Buchanan P."/>
            <person name="Buyck B."/>
            <person name="Bense V."/>
            <person name="Catcheside P."/>
            <person name="Chovatia M."/>
            <person name="Cooper J."/>
            <person name="Damon W."/>
            <person name="Desjardin D."/>
            <person name="Finy P."/>
            <person name="Geml J."/>
            <person name="Haridas S."/>
            <person name="Hughes K."/>
            <person name="Justo A."/>
            <person name="Karasinski D."/>
            <person name="Kautmanova I."/>
            <person name="Kiss B."/>
            <person name="Kocsube S."/>
            <person name="Kotiranta H."/>
            <person name="LaButti K.M."/>
            <person name="Lechner B.E."/>
            <person name="Liimatainen K."/>
            <person name="Lipzen A."/>
            <person name="Lukacs Z."/>
            <person name="Mihaltcheva S."/>
            <person name="Morgado L.N."/>
            <person name="Niskanen T."/>
            <person name="Noordeloos M.E."/>
            <person name="Ohm R.A."/>
            <person name="Ortiz-Santana B."/>
            <person name="Ovrebo C."/>
            <person name="Racz N."/>
            <person name="Riley R."/>
            <person name="Savchenko A."/>
            <person name="Shiryaev A."/>
            <person name="Soop K."/>
            <person name="Spirin V."/>
            <person name="Szebenyi C."/>
            <person name="Tomsovsky M."/>
            <person name="Tulloss R.E."/>
            <person name="Uehling J."/>
            <person name="Grigoriev I.V."/>
            <person name="Vagvolgyi C."/>
            <person name="Papp T."/>
            <person name="Martin F.M."/>
            <person name="Miettinen O."/>
            <person name="Hibbett D.S."/>
            <person name="Nagy L.G."/>
        </authorList>
    </citation>
    <scope>NUCLEOTIDE SEQUENCE [LARGE SCALE GENOMIC DNA]</scope>
    <source>
        <strain evidence="1 2">NL-1719</strain>
    </source>
</reference>
<dbReference type="Proteomes" id="UP000308600">
    <property type="component" value="Unassembled WGS sequence"/>
</dbReference>
<proteinExistence type="predicted"/>
<sequence>MPVKRRRRVSPQPGSAQSSSSKSTPSNAPWGWVGTEVQDAGDITHEHALRTCGLSRANNHPFCTNKHVARGPPAQSQPLGFPNNNEVAQDEIIDISDDEQLCTKAGCKSNPYCLNYSGQEKWDDEGKCKKLFSKLSVEENIPEDDSRNLDLPVGLKNLGATCYANASLQVWFRDLVFRNGVYRCCPPGDADAFKESPVFQLQVTFAALQASVESVFNPTKLVESLKLNTTEQQDAQEFSKLFLSHLDAEFKRQSQPEMQSLITNQFEGQQVYGTICDHCHAKSERASGFLELEISFDANARLEECVQTLLRTEKLTGDNQYYCSRCEALRDATRYTELRTLPPVLHFSLLRFVYDLTTMARKKVKHIVTFPSVLDMSPYVGPDDARSAADPRQKEQIIYELRGILLHKGSTAYYGHYEAQIYDSVMDSWYQFNDETVTKVTQLGDPILNGKAPNGAGPKPRAQKGNVARKRRVVQDSDDEDPAALQQAGKEEAALEQFDIQSKDAYMLVYTRRASNSIKSLPEPPIAALEVVKSLNTSHEQRCNEYASRQELLKQKFDHLRQQVIAIYRSWEVKSVDEPCVVLSQRALESWLTKECIDITFPKSSEEPNGLSESGQGHGRSISVEEILCDHGRLDPAKGASMKCITKSAATAISESTNCIFTPELVPDDVCSLCVETMFTERLYEQEHPKFVQAFDQVADVEGDDPGFWISKPWVRDWKLLRPRMHTHSQEDPAPDSGEFLGHVQCEHGGLSLNTAHRRRISQAGAALLQQLFPLWTPLPTDTQPCVICEVMLYSSKEDRREIRKRAEDEKAQFRNLLDNASTGLLAVELNKPSALISTDFYKSWKRWVTRPTEVSRPETIDNSAFLCEHSLLAFDPNHAPDLANFIVINQEEWDALTILYTGGPLISVEKRVDGVNLHKTRLMHDLAVCDTCNYKRLFDWEITEITVRLWGDKDPLAPPVDEPVRGKAIKSYSHKKGSRQSKRLREIKALGEQRKITVTRSSTVKDVKVILQEELDVPTISQRIYFRGAELTDNSTTMSALQVAAHDTFDMKEEKEVHELDDDSDEDIPPSKRLKEAERGFSGTLLGGGGEVPQSSSRGRTPSSELITGKGKSCPACTFINEIGMETCSICSSLLD</sequence>
<organism evidence="1 2">
    <name type="scientific">Pluteus cervinus</name>
    <dbReference type="NCBI Taxonomy" id="181527"/>
    <lineage>
        <taxon>Eukaryota</taxon>
        <taxon>Fungi</taxon>
        <taxon>Dikarya</taxon>
        <taxon>Basidiomycota</taxon>
        <taxon>Agaricomycotina</taxon>
        <taxon>Agaricomycetes</taxon>
        <taxon>Agaricomycetidae</taxon>
        <taxon>Agaricales</taxon>
        <taxon>Pluteineae</taxon>
        <taxon>Pluteaceae</taxon>
        <taxon>Pluteus</taxon>
    </lineage>
</organism>
<accession>A0ACD3BDS3</accession>
<gene>
    <name evidence="1" type="ORF">BDN72DRAFT_808722</name>
</gene>
<protein>
    <submittedName>
        <fullName evidence="1">Cysteine proteinase</fullName>
    </submittedName>
</protein>
<evidence type="ECO:0000313" key="1">
    <source>
        <dbReference type="EMBL" id="TFK76330.1"/>
    </source>
</evidence>